<keyword evidence="1" id="KW-0472">Membrane</keyword>
<dbReference type="Proteomes" id="UP000283269">
    <property type="component" value="Unassembled WGS sequence"/>
</dbReference>
<evidence type="ECO:0000313" key="4">
    <source>
        <dbReference type="Proteomes" id="UP000283269"/>
    </source>
</evidence>
<feature type="transmembrane region" description="Helical" evidence="1">
    <location>
        <begin position="53"/>
        <end position="71"/>
    </location>
</feature>
<dbReference type="STRING" id="93625.A0A409XH77"/>
<dbReference type="InterPro" id="IPR045339">
    <property type="entry name" value="DUF6534"/>
</dbReference>
<comment type="caution">
    <text evidence="3">The sequence shown here is derived from an EMBL/GenBank/DDBJ whole genome shotgun (WGS) entry which is preliminary data.</text>
</comment>
<name>A0A409XH77_PSICY</name>
<keyword evidence="4" id="KW-1185">Reference proteome</keyword>
<dbReference type="PANTHER" id="PTHR40465:SF1">
    <property type="entry name" value="DUF6534 DOMAIN-CONTAINING PROTEIN"/>
    <property type="match status" value="1"/>
</dbReference>
<dbReference type="AlphaFoldDB" id="A0A409XH77"/>
<dbReference type="InParanoid" id="A0A409XH77"/>
<gene>
    <name evidence="3" type="ORF">CVT25_012280</name>
</gene>
<evidence type="ECO:0000259" key="2">
    <source>
        <dbReference type="Pfam" id="PF20152"/>
    </source>
</evidence>
<protein>
    <recommendedName>
        <fullName evidence="2">DUF6534 domain-containing protein</fullName>
    </recommendedName>
</protein>
<accession>A0A409XH77</accession>
<evidence type="ECO:0000256" key="1">
    <source>
        <dbReference type="SAM" id="Phobius"/>
    </source>
</evidence>
<feature type="transmembrane region" description="Helical" evidence="1">
    <location>
        <begin position="78"/>
        <end position="100"/>
    </location>
</feature>
<keyword evidence="1" id="KW-1133">Transmembrane helix</keyword>
<dbReference type="Pfam" id="PF20152">
    <property type="entry name" value="DUF6534"/>
    <property type="match status" value="1"/>
</dbReference>
<dbReference type="EMBL" id="NHYD01001701">
    <property type="protein sequence ID" value="PPQ90117.1"/>
    <property type="molecule type" value="Genomic_DNA"/>
</dbReference>
<dbReference type="PANTHER" id="PTHR40465">
    <property type="entry name" value="CHROMOSOME 1, WHOLE GENOME SHOTGUN SEQUENCE"/>
    <property type="match status" value="1"/>
</dbReference>
<organism evidence="3 4">
    <name type="scientific">Psilocybe cyanescens</name>
    <dbReference type="NCBI Taxonomy" id="93625"/>
    <lineage>
        <taxon>Eukaryota</taxon>
        <taxon>Fungi</taxon>
        <taxon>Dikarya</taxon>
        <taxon>Basidiomycota</taxon>
        <taxon>Agaricomycotina</taxon>
        <taxon>Agaricomycetes</taxon>
        <taxon>Agaricomycetidae</taxon>
        <taxon>Agaricales</taxon>
        <taxon>Agaricineae</taxon>
        <taxon>Strophariaceae</taxon>
        <taxon>Psilocybe</taxon>
    </lineage>
</organism>
<feature type="transmembrane region" description="Helical" evidence="1">
    <location>
        <begin position="21"/>
        <end position="41"/>
    </location>
</feature>
<reference evidence="3 4" key="1">
    <citation type="journal article" date="2018" name="Evol. Lett.">
        <title>Horizontal gene cluster transfer increased hallucinogenic mushroom diversity.</title>
        <authorList>
            <person name="Reynolds H.T."/>
            <person name="Vijayakumar V."/>
            <person name="Gluck-Thaler E."/>
            <person name="Korotkin H.B."/>
            <person name="Matheny P.B."/>
            <person name="Slot J.C."/>
        </authorList>
    </citation>
    <scope>NUCLEOTIDE SEQUENCE [LARGE SCALE GENOMIC DNA]</scope>
    <source>
        <strain evidence="3 4">2631</strain>
    </source>
</reference>
<keyword evidence="1" id="KW-0812">Transmembrane</keyword>
<feature type="transmembrane region" description="Helical" evidence="1">
    <location>
        <begin position="148"/>
        <end position="168"/>
    </location>
</feature>
<proteinExistence type="predicted"/>
<sequence>MEVVSLVIYFRSPRAQTERRSITFAVLFNLVVDTYCVIFWANDDKARNSHWSLIVNIMTNSMSAFVVQGFLTYRYWKFISLAGTAAADLTITGALIWTLYETQTFNKATKNLVKRIMIMAIVTGSVTSIAASAVLITFLIIPLSRISTCFSLFLGRLYTLTMLYTLIYRDAISQGRMSVIVDSDALHSTREIACNNCKPCRSLFMGLMSKPAVAGRNRPLSSHSDGVILSRQQVRLLRHRNAASHLTHSARAPGYRYPPFDPVTFYARLLPRLFPDTDHITPQ</sequence>
<feature type="transmembrane region" description="Helical" evidence="1">
    <location>
        <begin position="116"/>
        <end position="141"/>
    </location>
</feature>
<dbReference type="OrthoDB" id="3203775at2759"/>
<evidence type="ECO:0000313" key="3">
    <source>
        <dbReference type="EMBL" id="PPQ90117.1"/>
    </source>
</evidence>
<feature type="domain" description="DUF6534" evidence="2">
    <location>
        <begin position="84"/>
        <end position="170"/>
    </location>
</feature>